<evidence type="ECO:0000313" key="3">
    <source>
        <dbReference type="Proteomes" id="UP000436141"/>
    </source>
</evidence>
<proteinExistence type="inferred from homology"/>
<reference evidence="2 3" key="1">
    <citation type="submission" date="2019-12" db="EMBL/GenBank/DDBJ databases">
        <title>Enteriobacteria Tanzani isolates_10434.</title>
        <authorList>
            <person name="Subbiah M."/>
            <person name="Call D."/>
        </authorList>
    </citation>
    <scope>NUCLEOTIDE SEQUENCE [LARGE SCALE GENOMIC DNA]</scope>
    <source>
        <strain evidence="2 3">10434wD1</strain>
    </source>
</reference>
<dbReference type="InterPro" id="IPR005363">
    <property type="entry name" value="UPF0167"/>
</dbReference>
<evidence type="ECO:0000256" key="1">
    <source>
        <dbReference type="ARBA" id="ARBA00008525"/>
    </source>
</evidence>
<evidence type="ECO:0000313" key="2">
    <source>
        <dbReference type="EMBL" id="MXI79178.1"/>
    </source>
</evidence>
<dbReference type="Proteomes" id="UP000436141">
    <property type="component" value="Unassembled WGS sequence"/>
</dbReference>
<dbReference type="Pfam" id="PF03691">
    <property type="entry name" value="UPF0167"/>
    <property type="match status" value="1"/>
</dbReference>
<name>A0A6N8R937_ECOLX</name>
<gene>
    <name evidence="2" type="ORF">GRW05_33980</name>
</gene>
<organism evidence="2 3">
    <name type="scientific">Escherichia coli</name>
    <dbReference type="NCBI Taxonomy" id="562"/>
    <lineage>
        <taxon>Bacteria</taxon>
        <taxon>Pseudomonadati</taxon>
        <taxon>Pseudomonadota</taxon>
        <taxon>Gammaproteobacteria</taxon>
        <taxon>Enterobacterales</taxon>
        <taxon>Enterobacteriaceae</taxon>
        <taxon>Escherichia</taxon>
    </lineage>
</organism>
<comment type="similarity">
    <text evidence="1">Belongs to the UPF0167 family.</text>
</comment>
<accession>A0A6N8R937</accession>
<dbReference type="AlphaFoldDB" id="A0A6N8R937"/>
<feature type="non-terminal residue" evidence="2">
    <location>
        <position position="116"/>
    </location>
</feature>
<protein>
    <submittedName>
        <fullName evidence="2">Uncharacterized protein</fullName>
    </submittedName>
</protein>
<comment type="caution">
    <text evidence="2">The sequence shown here is derived from an EMBL/GenBank/DDBJ whole genome shotgun (WGS) entry which is preliminary data.</text>
</comment>
<dbReference type="EMBL" id="WUIY01001337">
    <property type="protein sequence ID" value="MXI79178.1"/>
    <property type="molecule type" value="Genomic_DNA"/>
</dbReference>
<sequence length="116" mass="13491">MDCVHHIWCPLFSQEFQDLPDGAETTLTYDEEDEFAGIKNTYPDEMLKELVERTPGYHGWQQEFWLAHCGDFCVFIGYVGWNDIKDRLDEFANLEEDCENFGIRNSDLAKCLQKGG</sequence>